<dbReference type="Pfam" id="PF00067">
    <property type="entry name" value="p450"/>
    <property type="match status" value="1"/>
</dbReference>
<keyword evidence="7 15" id="KW-0479">Metal-binding</keyword>
<evidence type="ECO:0000256" key="3">
    <source>
        <dbReference type="ARBA" id="ARBA00004174"/>
    </source>
</evidence>
<dbReference type="Pfam" id="PF02773">
    <property type="entry name" value="S-AdoMet_synt_C"/>
    <property type="match status" value="1"/>
</dbReference>
<dbReference type="InterPro" id="IPR050476">
    <property type="entry name" value="Insect_CytP450_Detox"/>
</dbReference>
<dbReference type="OrthoDB" id="5852090at2759"/>
<protein>
    <recommendedName>
        <fullName evidence="22">Methionine adenosyltransferase</fullName>
    </recommendedName>
</protein>
<keyword evidence="12" id="KW-0503">Monooxygenase</keyword>
<evidence type="ECO:0000259" key="18">
    <source>
        <dbReference type="Pfam" id="PF02772"/>
    </source>
</evidence>
<dbReference type="InterPro" id="IPR022636">
    <property type="entry name" value="S-AdoMet_synthetase_sfam"/>
</dbReference>
<comment type="function">
    <text evidence="2">May be involved in the metabolism of insect hormones and in the breakdown of synthetic insecticides.</text>
</comment>
<dbReference type="PANTHER" id="PTHR24292">
    <property type="entry name" value="CYTOCHROME P450"/>
    <property type="match status" value="1"/>
</dbReference>
<comment type="subcellular location">
    <subcellularLocation>
        <location evidence="4">Endoplasmic reticulum membrane</location>
        <topology evidence="4">Peripheral membrane protein</topology>
    </subcellularLocation>
    <subcellularLocation>
        <location evidence="3">Microsome membrane</location>
        <topology evidence="3">Peripheral membrane protein</topology>
    </subcellularLocation>
</comment>
<dbReference type="InterPro" id="IPR022628">
    <property type="entry name" value="S-AdoMet_synt_N"/>
</dbReference>
<gene>
    <name evidence="20" type="ORF">ONB1V03_LOCUS6856</name>
</gene>
<keyword evidence="21" id="KW-1185">Reference proteome</keyword>
<evidence type="ECO:0000256" key="7">
    <source>
        <dbReference type="ARBA" id="ARBA00022723"/>
    </source>
</evidence>
<evidence type="ECO:0000256" key="14">
    <source>
        <dbReference type="ARBA" id="ARBA00048344"/>
    </source>
</evidence>
<evidence type="ECO:0000256" key="13">
    <source>
        <dbReference type="ARBA" id="ARBA00023136"/>
    </source>
</evidence>
<dbReference type="GO" id="GO:0005789">
    <property type="term" value="C:endoplasmic reticulum membrane"/>
    <property type="evidence" value="ECO:0007669"/>
    <property type="project" value="UniProtKB-SubCell"/>
</dbReference>
<dbReference type="InterPro" id="IPR001128">
    <property type="entry name" value="Cyt_P450"/>
</dbReference>
<keyword evidence="6 15" id="KW-0349">Heme</keyword>
<dbReference type="FunFam" id="1.10.630.10:FF:000182">
    <property type="entry name" value="Cytochrome P450 3A4"/>
    <property type="match status" value="1"/>
</dbReference>
<keyword evidence="9" id="KW-0492">Microsome</keyword>
<evidence type="ECO:0000256" key="5">
    <source>
        <dbReference type="ARBA" id="ARBA00010617"/>
    </source>
</evidence>
<evidence type="ECO:0000313" key="21">
    <source>
        <dbReference type="Proteomes" id="UP000728032"/>
    </source>
</evidence>
<evidence type="ECO:0000256" key="8">
    <source>
        <dbReference type="ARBA" id="ARBA00022824"/>
    </source>
</evidence>
<dbReference type="SUPFAM" id="SSF55973">
    <property type="entry name" value="S-adenosylmethionine synthetase"/>
    <property type="match status" value="3"/>
</dbReference>
<dbReference type="Proteomes" id="UP000728032">
    <property type="component" value="Unassembled WGS sequence"/>
</dbReference>
<dbReference type="EMBL" id="OC918074">
    <property type="protein sequence ID" value="CAD7648631.1"/>
    <property type="molecule type" value="Genomic_DNA"/>
</dbReference>
<keyword evidence="8" id="KW-0256">Endoplasmic reticulum</keyword>
<feature type="region of interest" description="Disordered" evidence="16">
    <location>
        <begin position="202"/>
        <end position="224"/>
    </location>
</feature>
<dbReference type="SUPFAM" id="SSF48264">
    <property type="entry name" value="Cytochrome P450"/>
    <property type="match status" value="1"/>
</dbReference>
<accession>A0A7R9QK72</accession>
<dbReference type="UniPathway" id="UPA00315">
    <property type="reaction ID" value="UER00080"/>
</dbReference>
<evidence type="ECO:0000256" key="16">
    <source>
        <dbReference type="SAM" id="MobiDB-lite"/>
    </source>
</evidence>
<proteinExistence type="inferred from homology"/>
<dbReference type="InterPro" id="IPR022630">
    <property type="entry name" value="S-AdoMet_synt_C"/>
</dbReference>
<dbReference type="Gene3D" id="3.30.300.10">
    <property type="match status" value="4"/>
</dbReference>
<comment type="catalytic activity">
    <reaction evidence="14">
        <text>L-methionine + ATP + H2O = S-adenosyl-L-methionine + phosphate + diphosphate</text>
        <dbReference type="Rhea" id="RHEA:21080"/>
        <dbReference type="ChEBI" id="CHEBI:15377"/>
        <dbReference type="ChEBI" id="CHEBI:30616"/>
        <dbReference type="ChEBI" id="CHEBI:33019"/>
        <dbReference type="ChEBI" id="CHEBI:43474"/>
        <dbReference type="ChEBI" id="CHEBI:57844"/>
        <dbReference type="ChEBI" id="CHEBI:59789"/>
        <dbReference type="EC" id="2.5.1.6"/>
    </reaction>
</comment>
<evidence type="ECO:0000256" key="12">
    <source>
        <dbReference type="ARBA" id="ARBA00023033"/>
    </source>
</evidence>
<dbReference type="InterPro" id="IPR022629">
    <property type="entry name" value="S-AdoMet_synt_central"/>
</dbReference>
<keyword evidence="13" id="KW-0472">Membrane</keyword>
<evidence type="ECO:0008006" key="22">
    <source>
        <dbReference type="Google" id="ProtNLM"/>
    </source>
</evidence>
<dbReference type="AlphaFoldDB" id="A0A7R9QK72"/>
<dbReference type="Pfam" id="PF02772">
    <property type="entry name" value="S-AdoMet_synt_M"/>
    <property type="match status" value="1"/>
</dbReference>
<sequence length="714" mass="80800">TVPVLNIVDPDLIKDIWVKDFSQFPDRSKVWISSNHVTSRSLNHVSGEDWKRVRSIVSPVFTSGKMRQMSPKIGACLTDLCAHIDTIAATGQPLDAWDVCGRFVLDIIARNVFGAKIDAYLSTDNPFVVFANEKFNLTLKKEMSRLLLPKFMQKWLNVSNKVSDQFFLDTVRQIIGDRRQKPNEKNVDLIQLLMDADIGDREGQADERDNNNHQQNRGDEEVGADRKAYDINVANKRLTEDEIIAQGYIFFIGGYLETASALAFSAYEMACNPTAQQRLLDEIEGAGVDAPDGDLPYDALARLPYLAAFLSEVQRRHSNTQPMARVAASDYRLGDTGITIKAGQQIEVPNYALHYSDQYYEHPYQFDPDRFMPENKHKIKPYAYLPFGAGPRNCIGMRFALLIVKLALAHMVKRYRFYRCPQTDVPVQYKPFIHMISPKRVVVGIDRRMPGDGNRLSNTFLFSSESVGEGHPDKICDQLSDAILDAHLKQDSNSRVAVETATKSDKIIVFGEVSGNAKVDVEAVVRETIKQIGYDDQNIGLDYRTCNIDIILDKHDDAISTFCDLNRSLEDIGAGDQGLMFGYATDETEEYMPLTVVLSHKLNEKLSELRRNGTFPWARPDTKTQVTCEYYDDNGRVSYAIGIAEPLSISVFDFGTSSKTQQELVEIVKKNFDLRPGFIIRDLELTKPIYQSTSYYGHFGRKGFTWEVPKKLVY</sequence>
<dbReference type="GO" id="GO:0004478">
    <property type="term" value="F:methionine adenosyltransferase activity"/>
    <property type="evidence" value="ECO:0007669"/>
    <property type="project" value="UniProtKB-EC"/>
</dbReference>
<name>A0A7R9QK72_9ACAR</name>
<evidence type="ECO:0000256" key="15">
    <source>
        <dbReference type="PIRSR" id="PIRSR602403-1"/>
    </source>
</evidence>
<feature type="domain" description="S-adenosylmethionine synthetase N-terminal" evidence="17">
    <location>
        <begin position="460"/>
        <end position="554"/>
    </location>
</feature>
<organism evidence="20">
    <name type="scientific">Oppiella nova</name>
    <dbReference type="NCBI Taxonomy" id="334625"/>
    <lineage>
        <taxon>Eukaryota</taxon>
        <taxon>Metazoa</taxon>
        <taxon>Ecdysozoa</taxon>
        <taxon>Arthropoda</taxon>
        <taxon>Chelicerata</taxon>
        <taxon>Arachnida</taxon>
        <taxon>Acari</taxon>
        <taxon>Acariformes</taxon>
        <taxon>Sarcoptiformes</taxon>
        <taxon>Oribatida</taxon>
        <taxon>Brachypylina</taxon>
        <taxon>Oppioidea</taxon>
        <taxon>Oppiidae</taxon>
        <taxon>Oppiella</taxon>
    </lineage>
</organism>
<evidence type="ECO:0000256" key="2">
    <source>
        <dbReference type="ARBA" id="ARBA00003690"/>
    </source>
</evidence>
<keyword evidence="11 15" id="KW-0408">Iron</keyword>
<keyword evidence="10" id="KW-0560">Oxidoreductase</keyword>
<dbReference type="InterPro" id="IPR022631">
    <property type="entry name" value="ADOMET_SYNTHASE_CS"/>
</dbReference>
<dbReference type="GO" id="GO:0005506">
    <property type="term" value="F:iron ion binding"/>
    <property type="evidence" value="ECO:0007669"/>
    <property type="project" value="InterPro"/>
</dbReference>
<comment type="similarity">
    <text evidence="5">Belongs to the cytochrome P450 family.</text>
</comment>
<dbReference type="PRINTS" id="PR00465">
    <property type="entry name" value="EP450IV"/>
</dbReference>
<dbReference type="GO" id="GO:0006556">
    <property type="term" value="P:S-adenosylmethionine biosynthetic process"/>
    <property type="evidence" value="ECO:0007669"/>
    <property type="project" value="UniProtKB-UniPathway"/>
</dbReference>
<evidence type="ECO:0000256" key="11">
    <source>
        <dbReference type="ARBA" id="ARBA00023004"/>
    </source>
</evidence>
<feature type="binding site" description="axial binding residue" evidence="15">
    <location>
        <position position="394"/>
    </location>
    <ligand>
        <name>heme</name>
        <dbReference type="ChEBI" id="CHEBI:30413"/>
    </ligand>
    <ligandPart>
        <name>Fe</name>
        <dbReference type="ChEBI" id="CHEBI:18248"/>
    </ligandPart>
</feature>
<dbReference type="InterPro" id="IPR017972">
    <property type="entry name" value="Cyt_P450_CS"/>
</dbReference>
<dbReference type="EMBL" id="CAJPVJ010003249">
    <property type="protein sequence ID" value="CAG2167349.1"/>
    <property type="molecule type" value="Genomic_DNA"/>
</dbReference>
<dbReference type="PANTHER" id="PTHR24292:SF54">
    <property type="entry name" value="CYP9F3-RELATED"/>
    <property type="match status" value="1"/>
</dbReference>
<comment type="cofactor">
    <cofactor evidence="1 15">
        <name>heme</name>
        <dbReference type="ChEBI" id="CHEBI:30413"/>
    </cofactor>
</comment>
<dbReference type="PROSITE" id="PS00376">
    <property type="entry name" value="ADOMET_SYNTHASE_1"/>
    <property type="match status" value="1"/>
</dbReference>
<feature type="domain" description="S-adenosylmethionine synthetase C-terminal" evidence="19">
    <location>
        <begin position="636"/>
        <end position="707"/>
    </location>
</feature>
<feature type="non-terminal residue" evidence="20">
    <location>
        <position position="1"/>
    </location>
</feature>
<evidence type="ECO:0000313" key="20">
    <source>
        <dbReference type="EMBL" id="CAD7648631.1"/>
    </source>
</evidence>
<dbReference type="InterPro" id="IPR036396">
    <property type="entry name" value="Cyt_P450_sf"/>
</dbReference>
<dbReference type="GO" id="GO:0020037">
    <property type="term" value="F:heme binding"/>
    <property type="evidence" value="ECO:0007669"/>
    <property type="project" value="InterPro"/>
</dbReference>
<dbReference type="Gene3D" id="1.10.630.10">
    <property type="entry name" value="Cytochrome P450"/>
    <property type="match status" value="1"/>
</dbReference>
<evidence type="ECO:0000256" key="9">
    <source>
        <dbReference type="ARBA" id="ARBA00022848"/>
    </source>
</evidence>
<dbReference type="Pfam" id="PF00438">
    <property type="entry name" value="S-AdoMet_synt_N"/>
    <property type="match status" value="1"/>
</dbReference>
<evidence type="ECO:0000256" key="6">
    <source>
        <dbReference type="ARBA" id="ARBA00022617"/>
    </source>
</evidence>
<feature type="domain" description="S-adenosylmethionine synthetase central" evidence="18">
    <location>
        <begin position="571"/>
        <end position="634"/>
    </location>
</feature>
<evidence type="ECO:0000256" key="4">
    <source>
        <dbReference type="ARBA" id="ARBA00004406"/>
    </source>
</evidence>
<evidence type="ECO:0000256" key="1">
    <source>
        <dbReference type="ARBA" id="ARBA00001971"/>
    </source>
</evidence>
<dbReference type="GO" id="GO:0016705">
    <property type="term" value="F:oxidoreductase activity, acting on paired donors, with incorporation or reduction of molecular oxygen"/>
    <property type="evidence" value="ECO:0007669"/>
    <property type="project" value="InterPro"/>
</dbReference>
<dbReference type="PROSITE" id="PS00086">
    <property type="entry name" value="CYTOCHROME_P450"/>
    <property type="match status" value="1"/>
</dbReference>
<evidence type="ECO:0000256" key="10">
    <source>
        <dbReference type="ARBA" id="ARBA00023002"/>
    </source>
</evidence>
<reference evidence="20" key="1">
    <citation type="submission" date="2020-11" db="EMBL/GenBank/DDBJ databases">
        <authorList>
            <person name="Tran Van P."/>
        </authorList>
    </citation>
    <scope>NUCLEOTIDE SEQUENCE</scope>
</reference>
<evidence type="ECO:0000259" key="17">
    <source>
        <dbReference type="Pfam" id="PF00438"/>
    </source>
</evidence>
<dbReference type="GO" id="GO:0004497">
    <property type="term" value="F:monooxygenase activity"/>
    <property type="evidence" value="ECO:0007669"/>
    <property type="project" value="UniProtKB-KW"/>
</dbReference>
<evidence type="ECO:0000259" key="19">
    <source>
        <dbReference type="Pfam" id="PF02773"/>
    </source>
</evidence>
<dbReference type="InterPro" id="IPR002403">
    <property type="entry name" value="Cyt_P450_E_grp-IV"/>
</dbReference>
<dbReference type="PRINTS" id="PR00385">
    <property type="entry name" value="P450"/>
</dbReference>